<proteinExistence type="inferred from homology"/>
<feature type="compositionally biased region" description="Low complexity" evidence="9">
    <location>
        <begin position="388"/>
        <end position="406"/>
    </location>
</feature>
<dbReference type="GO" id="GO:0003677">
    <property type="term" value="F:DNA binding"/>
    <property type="evidence" value="ECO:0007669"/>
    <property type="project" value="UniProtKB-KW"/>
</dbReference>
<keyword evidence="10" id="KW-0472">Membrane</keyword>
<dbReference type="GO" id="GO:0016602">
    <property type="term" value="C:CCAAT-binding factor complex"/>
    <property type="evidence" value="ECO:0007669"/>
    <property type="project" value="InterPro"/>
</dbReference>
<dbReference type="PANTHER" id="PTHR12632">
    <property type="entry name" value="TRANSCRIPTION FACTOR NF-Y ALPHA-RELATED"/>
    <property type="match status" value="1"/>
</dbReference>
<evidence type="ECO:0000256" key="5">
    <source>
        <dbReference type="ARBA" id="ARBA00023163"/>
    </source>
</evidence>
<comment type="subcellular location">
    <subcellularLocation>
        <location evidence="1 8">Nucleus</location>
    </subcellularLocation>
</comment>
<dbReference type="GO" id="GO:0003700">
    <property type="term" value="F:DNA-binding transcription factor activity"/>
    <property type="evidence" value="ECO:0007669"/>
    <property type="project" value="UniProtKB-UniRule"/>
</dbReference>
<comment type="subunit">
    <text evidence="7">Heterotrimeric transcription factor composed of three components, NF-YA, NF-YB and NF-YC. NF-YB and NF-YC must interact and dimerize for NF-YA association and DNA binding.</text>
</comment>
<feature type="compositionally biased region" description="Polar residues" evidence="9">
    <location>
        <begin position="368"/>
        <end position="387"/>
    </location>
</feature>
<dbReference type="InterPro" id="IPR001289">
    <property type="entry name" value="NFYA"/>
</dbReference>
<dbReference type="PROSITE" id="PS00686">
    <property type="entry name" value="NFYA_HAP2_1"/>
    <property type="match status" value="1"/>
</dbReference>
<keyword evidence="5 8" id="KW-0804">Transcription</keyword>
<protein>
    <recommendedName>
        <fullName evidence="8">Nuclear transcription factor Y subunit</fullName>
    </recommendedName>
</protein>
<keyword evidence="2 8" id="KW-0805">Transcription regulation</keyword>
<evidence type="ECO:0000256" key="2">
    <source>
        <dbReference type="ARBA" id="ARBA00023015"/>
    </source>
</evidence>
<comment type="similarity">
    <text evidence="8">Belongs to the NFYA/HAP2 subunit family.</text>
</comment>
<feature type="transmembrane region" description="Helical" evidence="10">
    <location>
        <begin position="60"/>
        <end position="76"/>
    </location>
</feature>
<evidence type="ECO:0000256" key="1">
    <source>
        <dbReference type="ARBA" id="ARBA00004123"/>
    </source>
</evidence>
<evidence type="ECO:0000256" key="3">
    <source>
        <dbReference type="ARBA" id="ARBA00023125"/>
    </source>
</evidence>
<evidence type="ECO:0000256" key="10">
    <source>
        <dbReference type="SAM" id="Phobius"/>
    </source>
</evidence>
<sequence length="460" mass="49790">MVIYTIRIFHLQGCQRKQTIQHTPLIVPECAVVAPALTTWGTVQNTSTFLKSFLCGRTRVLCSVAALAAVVLLVLFRPRPLSLLLLGSEPGIPKPGGSVRCSASHIPRQRRQTEQNTSASSTTSKMMSFRSTHEGAGFGHAAASGAPLPWWAGPTAAPMLCGEPLGLGRPVAALSPEDHCRDGRFQVLQGPLDPPVPSLKAPVAQQQPERGLPELLNLSVAHQGKGKKGSEHSATVALQSPFAIYNGRFELGLGQSMISADNSYADQHYGLLSPYPMGATPGGRMLIPLNMPTEAPIYVNAKQYDAIMRRRRARAKAERENRLVKARKPYLHESRHQHALRRPRGSGGRFLNTKKQSNGKDAGGGSKATFSNPLMRQVVSPSSEIQQSDLGNPSSVSSLSGSEVSSMYDREDMDHYHSLDHLRTPFFTPLPSIMDGDHGVVGNPFKWAAASEVCCDLLKA</sequence>
<comment type="caution">
    <text evidence="11">The sequence shown here is derived from an EMBL/GenBank/DDBJ whole genome shotgun (WGS) entry which is preliminary data.</text>
</comment>
<keyword evidence="12" id="KW-1185">Reference proteome</keyword>
<accession>A0A811RAA1</accession>
<feature type="region of interest" description="Disordered" evidence="9">
    <location>
        <begin position="316"/>
        <end position="406"/>
    </location>
</feature>
<gene>
    <name evidence="11" type="ORF">NCGR_LOCUS50143</name>
</gene>
<evidence type="ECO:0000256" key="6">
    <source>
        <dbReference type="ARBA" id="ARBA00023242"/>
    </source>
</evidence>
<evidence type="ECO:0000256" key="7">
    <source>
        <dbReference type="ARBA" id="ARBA00025911"/>
    </source>
</evidence>
<evidence type="ECO:0000256" key="4">
    <source>
        <dbReference type="ARBA" id="ARBA00023159"/>
    </source>
</evidence>
<keyword evidence="10" id="KW-0812">Transmembrane</keyword>
<dbReference type="Gene3D" id="6.10.250.2430">
    <property type="match status" value="1"/>
</dbReference>
<dbReference type="EMBL" id="CAJGYO010000014">
    <property type="protein sequence ID" value="CAD6266838.1"/>
    <property type="molecule type" value="Genomic_DNA"/>
</dbReference>
<keyword evidence="10" id="KW-1133">Transmembrane helix</keyword>
<keyword evidence="3 8" id="KW-0238">DNA-binding</keyword>
<evidence type="ECO:0000256" key="8">
    <source>
        <dbReference type="RuleBase" id="RU367155"/>
    </source>
</evidence>
<organism evidence="11 12">
    <name type="scientific">Miscanthus lutarioriparius</name>
    <dbReference type="NCBI Taxonomy" id="422564"/>
    <lineage>
        <taxon>Eukaryota</taxon>
        <taxon>Viridiplantae</taxon>
        <taxon>Streptophyta</taxon>
        <taxon>Embryophyta</taxon>
        <taxon>Tracheophyta</taxon>
        <taxon>Spermatophyta</taxon>
        <taxon>Magnoliopsida</taxon>
        <taxon>Liliopsida</taxon>
        <taxon>Poales</taxon>
        <taxon>Poaceae</taxon>
        <taxon>PACMAD clade</taxon>
        <taxon>Panicoideae</taxon>
        <taxon>Andropogonodae</taxon>
        <taxon>Andropogoneae</taxon>
        <taxon>Saccharinae</taxon>
        <taxon>Miscanthus</taxon>
    </lineage>
</organism>
<dbReference type="OrthoDB" id="1097733at2759"/>
<dbReference type="Proteomes" id="UP000604825">
    <property type="component" value="Unassembled WGS sequence"/>
</dbReference>
<dbReference type="SMART" id="SM00521">
    <property type="entry name" value="CBF"/>
    <property type="match status" value="1"/>
</dbReference>
<reference evidence="11" key="1">
    <citation type="submission" date="2020-10" db="EMBL/GenBank/DDBJ databases">
        <authorList>
            <person name="Han B."/>
            <person name="Lu T."/>
            <person name="Zhao Q."/>
            <person name="Huang X."/>
            <person name="Zhao Y."/>
        </authorList>
    </citation>
    <scope>NUCLEOTIDE SEQUENCE</scope>
</reference>
<dbReference type="AlphaFoldDB" id="A0A811RAA1"/>
<keyword evidence="6 8" id="KW-0539">Nucleus</keyword>
<dbReference type="PROSITE" id="PS51152">
    <property type="entry name" value="NFYA_HAP2_2"/>
    <property type="match status" value="1"/>
</dbReference>
<keyword evidence="4" id="KW-0010">Activator</keyword>
<evidence type="ECO:0000313" key="11">
    <source>
        <dbReference type="EMBL" id="CAD6266838.1"/>
    </source>
</evidence>
<comment type="function">
    <text evidence="8">Component of the sequence-specific heterotrimeric transcription factor (NF-Y) which specifically recognizes a 5'-CCAAT-3' box motif found in the promoters of its target genes.</text>
</comment>
<evidence type="ECO:0000313" key="12">
    <source>
        <dbReference type="Proteomes" id="UP000604825"/>
    </source>
</evidence>
<dbReference type="Pfam" id="PF02045">
    <property type="entry name" value="CBFB_NFYA"/>
    <property type="match status" value="1"/>
</dbReference>
<dbReference type="PRINTS" id="PR00616">
    <property type="entry name" value="CCAATSUBUNTB"/>
</dbReference>
<name>A0A811RAA1_9POAL</name>
<feature type="region of interest" description="Disordered" evidence="9">
    <location>
        <begin position="96"/>
        <end position="126"/>
    </location>
</feature>
<evidence type="ECO:0000256" key="9">
    <source>
        <dbReference type="SAM" id="MobiDB-lite"/>
    </source>
</evidence>
<dbReference type="InterPro" id="IPR018362">
    <property type="entry name" value="CCAAT-binding_factor_CS"/>
</dbReference>